<feature type="domain" description="MurNAc-LAA" evidence="2">
    <location>
        <begin position="144"/>
        <end position="263"/>
    </location>
</feature>
<evidence type="ECO:0000259" key="2">
    <source>
        <dbReference type="SMART" id="SM00646"/>
    </source>
</evidence>
<dbReference type="SMART" id="SM00646">
    <property type="entry name" value="Ami_3"/>
    <property type="match status" value="1"/>
</dbReference>
<dbReference type="GO" id="GO:0009253">
    <property type="term" value="P:peptidoglycan catabolic process"/>
    <property type="evidence" value="ECO:0007669"/>
    <property type="project" value="InterPro"/>
</dbReference>
<dbReference type="Proteomes" id="UP000236726">
    <property type="component" value="Unassembled WGS sequence"/>
</dbReference>
<keyword evidence="4" id="KW-1185">Reference proteome</keyword>
<name>A0A1H5RRW3_9FIRM</name>
<dbReference type="CDD" id="cd02696">
    <property type="entry name" value="MurNAc-LAA"/>
    <property type="match status" value="1"/>
</dbReference>
<evidence type="ECO:0000256" key="1">
    <source>
        <dbReference type="ARBA" id="ARBA00022801"/>
    </source>
</evidence>
<sequence length="268" mass="28752">MIKSLKLVFLPVIFASILLGCGNSTKNTANETTETTEAETESVTENVVEETTTEEESATNGYVVVIDAGHQAKGDSSLEPVGPGASEMKAKVSSGTRGVSTGLYEYELNLAVSLKLQVELESRGYEVIMVRTTNDVNISNSERAKVANDANADAFIRIHANGSTNSSANGAMTICQTSSNPYNASLYSKSKSLSTNVLEKIVAATGCRKEYVWETDTMSGINWCQVPVTIVEMGYMTNSNEDYLMSTDAYQNKIVDGIANGIDAYLGL</sequence>
<evidence type="ECO:0000313" key="3">
    <source>
        <dbReference type="EMBL" id="SEF41010.1"/>
    </source>
</evidence>
<dbReference type="GO" id="GO:0008745">
    <property type="term" value="F:N-acetylmuramoyl-L-alanine amidase activity"/>
    <property type="evidence" value="ECO:0007669"/>
    <property type="project" value="InterPro"/>
</dbReference>
<proteinExistence type="predicted"/>
<evidence type="ECO:0000313" key="4">
    <source>
        <dbReference type="Proteomes" id="UP000236726"/>
    </source>
</evidence>
<dbReference type="Gene3D" id="3.40.630.40">
    <property type="entry name" value="Zn-dependent exopeptidases"/>
    <property type="match status" value="1"/>
</dbReference>
<dbReference type="InterPro" id="IPR050695">
    <property type="entry name" value="N-acetylmuramoyl_amidase_3"/>
</dbReference>
<dbReference type="InterPro" id="IPR002508">
    <property type="entry name" value="MurNAc-LAA_cat"/>
</dbReference>
<dbReference type="STRING" id="1410661.GCA_000702205_00205"/>
<protein>
    <submittedName>
        <fullName evidence="3">N-acetylmuramoyl-L-alanine amidase</fullName>
    </submittedName>
</protein>
<keyword evidence="1" id="KW-0378">Hydrolase</keyword>
<dbReference type="RefSeq" id="WP_103952070.1">
    <property type="nucleotide sequence ID" value="NZ_FNUL01000001.1"/>
</dbReference>
<dbReference type="PROSITE" id="PS51257">
    <property type="entry name" value="PROKAR_LIPOPROTEIN"/>
    <property type="match status" value="1"/>
</dbReference>
<dbReference type="EMBL" id="FNUL01000001">
    <property type="protein sequence ID" value="SEF41010.1"/>
    <property type="molecule type" value="Genomic_DNA"/>
</dbReference>
<dbReference type="Pfam" id="PF01520">
    <property type="entry name" value="Amidase_3"/>
    <property type="match status" value="1"/>
</dbReference>
<dbReference type="PANTHER" id="PTHR30404:SF0">
    <property type="entry name" value="N-ACETYLMURAMOYL-L-ALANINE AMIDASE AMIC"/>
    <property type="match status" value="1"/>
</dbReference>
<dbReference type="AlphaFoldDB" id="A0A1H5RRW3"/>
<accession>A0A1H5RRW3</accession>
<dbReference type="SUPFAM" id="SSF53187">
    <property type="entry name" value="Zn-dependent exopeptidases"/>
    <property type="match status" value="1"/>
</dbReference>
<organism evidence="3 4">
    <name type="scientific">Lachnospira multipara</name>
    <dbReference type="NCBI Taxonomy" id="28051"/>
    <lineage>
        <taxon>Bacteria</taxon>
        <taxon>Bacillati</taxon>
        <taxon>Bacillota</taxon>
        <taxon>Clostridia</taxon>
        <taxon>Lachnospirales</taxon>
        <taxon>Lachnospiraceae</taxon>
        <taxon>Lachnospira</taxon>
    </lineage>
</organism>
<dbReference type="PANTHER" id="PTHR30404">
    <property type="entry name" value="N-ACETYLMURAMOYL-L-ALANINE AMIDASE"/>
    <property type="match status" value="1"/>
</dbReference>
<reference evidence="3 4" key="1">
    <citation type="submission" date="2016-10" db="EMBL/GenBank/DDBJ databases">
        <authorList>
            <person name="de Groot N.N."/>
        </authorList>
    </citation>
    <scope>NUCLEOTIDE SEQUENCE [LARGE SCALE GENOMIC DNA]</scope>
    <source>
        <strain evidence="3 4">D15d</strain>
    </source>
</reference>
<dbReference type="GO" id="GO:0030288">
    <property type="term" value="C:outer membrane-bounded periplasmic space"/>
    <property type="evidence" value="ECO:0007669"/>
    <property type="project" value="TreeGrafter"/>
</dbReference>
<gene>
    <name evidence="3" type="ORF">SAMN05216537_101251</name>
</gene>